<reference evidence="2" key="1">
    <citation type="journal article" date="2023" name="Commun. Biol.">
        <title>Genome analysis of Parmales, the sister group of diatoms, reveals the evolutionary specialization of diatoms from phago-mixotrophs to photoautotrophs.</title>
        <authorList>
            <person name="Ban H."/>
            <person name="Sato S."/>
            <person name="Yoshikawa S."/>
            <person name="Yamada K."/>
            <person name="Nakamura Y."/>
            <person name="Ichinomiya M."/>
            <person name="Sato N."/>
            <person name="Blanc-Mathieu R."/>
            <person name="Endo H."/>
            <person name="Kuwata A."/>
            <person name="Ogata H."/>
        </authorList>
    </citation>
    <scope>NUCLEOTIDE SEQUENCE [LARGE SCALE GENOMIC DNA]</scope>
</reference>
<protein>
    <submittedName>
        <fullName evidence="1">Uncharacterized protein</fullName>
    </submittedName>
</protein>
<dbReference type="AlphaFoldDB" id="A0A9W7A5T8"/>
<dbReference type="Proteomes" id="UP001162640">
    <property type="component" value="Unassembled WGS sequence"/>
</dbReference>
<evidence type="ECO:0000313" key="2">
    <source>
        <dbReference type="Proteomes" id="UP001162640"/>
    </source>
</evidence>
<accession>A0A9W7A5T8</accession>
<organism evidence="1 2">
    <name type="scientific">Triparma laevis f. inornata</name>
    <dbReference type="NCBI Taxonomy" id="1714386"/>
    <lineage>
        <taxon>Eukaryota</taxon>
        <taxon>Sar</taxon>
        <taxon>Stramenopiles</taxon>
        <taxon>Ochrophyta</taxon>
        <taxon>Bolidophyceae</taxon>
        <taxon>Parmales</taxon>
        <taxon>Triparmaceae</taxon>
        <taxon>Triparma</taxon>
    </lineage>
</organism>
<proteinExistence type="predicted"/>
<name>A0A9W7A5T8_9STRA</name>
<dbReference type="EMBL" id="BLQM01000088">
    <property type="protein sequence ID" value="GMH61885.1"/>
    <property type="molecule type" value="Genomic_DNA"/>
</dbReference>
<gene>
    <name evidence="1" type="ORF">TL16_g03353</name>
</gene>
<sequence length="76" mass="8530">MTVSTDFKNMASNPQLWVTLCKQVYGVQISELSPPDAKAVYMLMDRRLKDLKMGTLNAGMLANASVFDRRLRSGTF</sequence>
<evidence type="ECO:0000313" key="1">
    <source>
        <dbReference type="EMBL" id="GMH61885.1"/>
    </source>
</evidence>
<comment type="caution">
    <text evidence="1">The sequence shown here is derived from an EMBL/GenBank/DDBJ whole genome shotgun (WGS) entry which is preliminary data.</text>
</comment>